<comment type="caution">
    <text evidence="1">The sequence shown here is derived from an EMBL/GenBank/DDBJ whole genome shotgun (WGS) entry which is preliminary data.</text>
</comment>
<sequence>MDLGLGIGKSEEIRVKRLLKGPGMSKRVDPWTPCDFADIQLGCDTWQNRLRIIVRLTILGLMMIYKGGVRLWLRIGYGILVICCCMEESVDLLLMVVVLVEGDGVEMVVVVDGGDEFY</sequence>
<gene>
    <name evidence="1" type="ORF">QVD17_11757</name>
</gene>
<reference evidence="1" key="1">
    <citation type="journal article" date="2023" name="bioRxiv">
        <title>Improved chromosome-level genome assembly for marigold (Tagetes erecta).</title>
        <authorList>
            <person name="Jiang F."/>
            <person name="Yuan L."/>
            <person name="Wang S."/>
            <person name="Wang H."/>
            <person name="Xu D."/>
            <person name="Wang A."/>
            <person name="Fan W."/>
        </authorList>
    </citation>
    <scope>NUCLEOTIDE SEQUENCE</scope>
    <source>
        <strain evidence="1">WSJ</strain>
        <tissue evidence="1">Leaf</tissue>
    </source>
</reference>
<dbReference type="Proteomes" id="UP001229421">
    <property type="component" value="Unassembled WGS sequence"/>
</dbReference>
<protein>
    <submittedName>
        <fullName evidence="1">Uncharacterized protein</fullName>
    </submittedName>
</protein>
<organism evidence="1 2">
    <name type="scientific">Tagetes erecta</name>
    <name type="common">African marigold</name>
    <dbReference type="NCBI Taxonomy" id="13708"/>
    <lineage>
        <taxon>Eukaryota</taxon>
        <taxon>Viridiplantae</taxon>
        <taxon>Streptophyta</taxon>
        <taxon>Embryophyta</taxon>
        <taxon>Tracheophyta</taxon>
        <taxon>Spermatophyta</taxon>
        <taxon>Magnoliopsida</taxon>
        <taxon>eudicotyledons</taxon>
        <taxon>Gunneridae</taxon>
        <taxon>Pentapetalae</taxon>
        <taxon>asterids</taxon>
        <taxon>campanulids</taxon>
        <taxon>Asterales</taxon>
        <taxon>Asteraceae</taxon>
        <taxon>Asteroideae</taxon>
        <taxon>Heliantheae alliance</taxon>
        <taxon>Tageteae</taxon>
        <taxon>Tagetes</taxon>
    </lineage>
</organism>
<dbReference type="AlphaFoldDB" id="A0AAD8KYQ7"/>
<evidence type="ECO:0000313" key="1">
    <source>
        <dbReference type="EMBL" id="KAK1429546.1"/>
    </source>
</evidence>
<keyword evidence="2" id="KW-1185">Reference proteome</keyword>
<dbReference type="EMBL" id="JAUHHV010000003">
    <property type="protein sequence ID" value="KAK1429546.1"/>
    <property type="molecule type" value="Genomic_DNA"/>
</dbReference>
<evidence type="ECO:0000313" key="2">
    <source>
        <dbReference type="Proteomes" id="UP001229421"/>
    </source>
</evidence>
<name>A0AAD8KYQ7_TARER</name>
<proteinExistence type="predicted"/>
<accession>A0AAD8KYQ7</accession>